<dbReference type="EMBL" id="CP089275">
    <property type="protein sequence ID" value="USP74720.1"/>
    <property type="molecule type" value="Genomic_DNA"/>
</dbReference>
<dbReference type="VEuPathDB" id="FungiDB:yc1106_01994"/>
<dbReference type="OrthoDB" id="3776590at2759"/>
<evidence type="ECO:0000313" key="5">
    <source>
        <dbReference type="Proteomes" id="UP001056012"/>
    </source>
</evidence>
<accession>A0A9Q8Z3Y7</accession>
<feature type="coiled-coil region" evidence="1">
    <location>
        <begin position="91"/>
        <end position="153"/>
    </location>
</feature>
<feature type="transmembrane region" description="Helical" evidence="3">
    <location>
        <begin position="36"/>
        <end position="54"/>
    </location>
</feature>
<organism evidence="4 5">
    <name type="scientific">Curvularia clavata</name>
    <dbReference type="NCBI Taxonomy" id="95742"/>
    <lineage>
        <taxon>Eukaryota</taxon>
        <taxon>Fungi</taxon>
        <taxon>Dikarya</taxon>
        <taxon>Ascomycota</taxon>
        <taxon>Pezizomycotina</taxon>
        <taxon>Dothideomycetes</taxon>
        <taxon>Pleosporomycetidae</taxon>
        <taxon>Pleosporales</taxon>
        <taxon>Pleosporineae</taxon>
        <taxon>Pleosporaceae</taxon>
        <taxon>Curvularia</taxon>
    </lineage>
</organism>
<keyword evidence="1" id="KW-0175">Coiled coil</keyword>
<feature type="region of interest" description="Disordered" evidence="2">
    <location>
        <begin position="178"/>
        <end position="201"/>
    </location>
</feature>
<feature type="transmembrane region" description="Helical" evidence="3">
    <location>
        <begin position="6"/>
        <end position="24"/>
    </location>
</feature>
<protein>
    <submittedName>
        <fullName evidence="4">Uncharacterized protein</fullName>
    </submittedName>
</protein>
<dbReference type="Proteomes" id="UP001056012">
    <property type="component" value="Chromosome 2"/>
</dbReference>
<keyword evidence="5" id="KW-1185">Reference proteome</keyword>
<evidence type="ECO:0000256" key="3">
    <source>
        <dbReference type="SAM" id="Phobius"/>
    </source>
</evidence>
<evidence type="ECO:0000256" key="2">
    <source>
        <dbReference type="SAM" id="MobiDB-lite"/>
    </source>
</evidence>
<name>A0A9Q8Z3Y7_CURCL</name>
<keyword evidence="3" id="KW-1133">Transmembrane helix</keyword>
<keyword evidence="3" id="KW-0812">Transmembrane</keyword>
<sequence>MELTGFEFFAFFLCSSIFGLLVSVWTKTELLSGREVTLVVAVFAAVVVVLLVQVSTNQALADFLTKDVSSVQEKQLHDLAEVHRRHTVALKSEHNREHARLLKQVHDANARFDRMYSEHEYMSTMYQEQVRSMQEQEDRIQYLEKRLQEFGQMTATARVPFSAPPTQISFMHPPRHQRFNEGNKWPGSTSPLTKVLEAENE</sequence>
<evidence type="ECO:0000256" key="1">
    <source>
        <dbReference type="SAM" id="Coils"/>
    </source>
</evidence>
<evidence type="ECO:0000313" key="4">
    <source>
        <dbReference type="EMBL" id="USP74720.1"/>
    </source>
</evidence>
<proteinExistence type="predicted"/>
<reference evidence="4" key="1">
    <citation type="submission" date="2021-12" db="EMBL/GenBank/DDBJ databases">
        <title>Curvularia clavata genome.</title>
        <authorList>
            <person name="Cao Y."/>
        </authorList>
    </citation>
    <scope>NUCLEOTIDE SEQUENCE</scope>
    <source>
        <strain evidence="4">Yc1106</strain>
    </source>
</reference>
<gene>
    <name evidence="4" type="ORF">yc1106_01994</name>
</gene>
<dbReference type="AlphaFoldDB" id="A0A9Q8Z3Y7"/>
<keyword evidence="3" id="KW-0472">Membrane</keyword>